<dbReference type="SUPFAM" id="SSF53850">
    <property type="entry name" value="Periplasmic binding protein-like II"/>
    <property type="match status" value="1"/>
</dbReference>
<evidence type="ECO:0000259" key="5">
    <source>
        <dbReference type="PROSITE" id="PS50931"/>
    </source>
</evidence>
<sequence length="298" mass="32546">MFELMQLRCFVAVAEELHFGKAAARMCMTQPPLSRQIQILERILDVELFKRSSRSVELTAAGAAFMSDARRIVRLADNARLTARRAATGEVGALTLGFTAASGYSFVPKLISHARTGLPNVDLRLKEMVSVEQIDALMAGQIDIGLLRPPLRRAELGSQLVMREGLLIASLDAGIDGRPPPRALADFNDHPVVMYSPDGARYFHDLVQGLMTNAGVAPRYVQYLSQIHSILALVGAGLGAAIVPEAARALHMDGISFHPLEEASESVELLLSWRHDNDNPAIQRFLKRMETIGGDPSQ</sequence>
<proteinExistence type="inferred from homology"/>
<evidence type="ECO:0000256" key="1">
    <source>
        <dbReference type="ARBA" id="ARBA00009437"/>
    </source>
</evidence>
<keyword evidence="3" id="KW-0238">DNA-binding</keyword>
<keyword evidence="7" id="KW-1185">Reference proteome</keyword>
<feature type="domain" description="HTH lysR-type" evidence="5">
    <location>
        <begin position="2"/>
        <end position="59"/>
    </location>
</feature>
<dbReference type="PRINTS" id="PR00039">
    <property type="entry name" value="HTHLYSR"/>
</dbReference>
<dbReference type="SUPFAM" id="SSF46785">
    <property type="entry name" value="Winged helix' DNA-binding domain"/>
    <property type="match status" value="1"/>
</dbReference>
<evidence type="ECO:0000313" key="7">
    <source>
        <dbReference type="Proteomes" id="UP001169764"/>
    </source>
</evidence>
<dbReference type="Gene3D" id="1.10.10.10">
    <property type="entry name" value="Winged helix-like DNA-binding domain superfamily/Winged helix DNA-binding domain"/>
    <property type="match status" value="1"/>
</dbReference>
<dbReference type="InterPro" id="IPR000847">
    <property type="entry name" value="LysR_HTH_N"/>
</dbReference>
<name>A0ABT8YBB9_9SPHN</name>
<reference evidence="6" key="1">
    <citation type="submission" date="2023-07" db="EMBL/GenBank/DDBJ databases">
        <authorList>
            <person name="Kim M."/>
        </authorList>
    </citation>
    <scope>NUCLEOTIDE SEQUENCE</scope>
    <source>
        <strain evidence="6">BIUV-7</strain>
    </source>
</reference>
<dbReference type="Gene3D" id="3.40.190.10">
    <property type="entry name" value="Periplasmic binding protein-like II"/>
    <property type="match status" value="2"/>
</dbReference>
<gene>
    <name evidence="6" type="ORF">Q4F19_11485</name>
</gene>
<accession>A0ABT8YBB9</accession>
<dbReference type="PANTHER" id="PTHR30346">
    <property type="entry name" value="TRANSCRIPTIONAL DUAL REGULATOR HCAR-RELATED"/>
    <property type="match status" value="1"/>
</dbReference>
<dbReference type="PANTHER" id="PTHR30346:SF0">
    <property type="entry name" value="HCA OPERON TRANSCRIPTIONAL ACTIVATOR HCAR"/>
    <property type="match status" value="1"/>
</dbReference>
<dbReference type="InterPro" id="IPR036388">
    <property type="entry name" value="WH-like_DNA-bd_sf"/>
</dbReference>
<dbReference type="Proteomes" id="UP001169764">
    <property type="component" value="Unassembled WGS sequence"/>
</dbReference>
<comment type="caution">
    <text evidence="6">The sequence shown here is derived from an EMBL/GenBank/DDBJ whole genome shotgun (WGS) entry which is preliminary data.</text>
</comment>
<dbReference type="Pfam" id="PF03466">
    <property type="entry name" value="LysR_substrate"/>
    <property type="match status" value="1"/>
</dbReference>
<protein>
    <submittedName>
        <fullName evidence="6">LysR substrate-binding domain-containing protein</fullName>
    </submittedName>
</protein>
<evidence type="ECO:0000313" key="6">
    <source>
        <dbReference type="EMBL" id="MDO6415004.1"/>
    </source>
</evidence>
<dbReference type="PROSITE" id="PS50931">
    <property type="entry name" value="HTH_LYSR"/>
    <property type="match status" value="1"/>
</dbReference>
<dbReference type="EMBL" id="JAUOTP010000004">
    <property type="protein sequence ID" value="MDO6415004.1"/>
    <property type="molecule type" value="Genomic_DNA"/>
</dbReference>
<evidence type="ECO:0000256" key="4">
    <source>
        <dbReference type="ARBA" id="ARBA00023163"/>
    </source>
</evidence>
<keyword evidence="2" id="KW-0805">Transcription regulation</keyword>
<dbReference type="Pfam" id="PF00126">
    <property type="entry name" value="HTH_1"/>
    <property type="match status" value="1"/>
</dbReference>
<comment type="similarity">
    <text evidence="1">Belongs to the LysR transcriptional regulatory family.</text>
</comment>
<evidence type="ECO:0000256" key="3">
    <source>
        <dbReference type="ARBA" id="ARBA00023125"/>
    </source>
</evidence>
<keyword evidence="4" id="KW-0804">Transcription</keyword>
<dbReference type="RefSeq" id="WP_303542810.1">
    <property type="nucleotide sequence ID" value="NZ_JAUOTP010000004.1"/>
</dbReference>
<evidence type="ECO:0000256" key="2">
    <source>
        <dbReference type="ARBA" id="ARBA00023015"/>
    </source>
</evidence>
<organism evidence="6 7">
    <name type="scientific">Sphingomonas natans</name>
    <dbReference type="NCBI Taxonomy" id="3063330"/>
    <lineage>
        <taxon>Bacteria</taxon>
        <taxon>Pseudomonadati</taxon>
        <taxon>Pseudomonadota</taxon>
        <taxon>Alphaproteobacteria</taxon>
        <taxon>Sphingomonadales</taxon>
        <taxon>Sphingomonadaceae</taxon>
        <taxon>Sphingomonas</taxon>
    </lineage>
</organism>
<dbReference type="InterPro" id="IPR036390">
    <property type="entry name" value="WH_DNA-bd_sf"/>
</dbReference>
<dbReference type="InterPro" id="IPR005119">
    <property type="entry name" value="LysR_subst-bd"/>
</dbReference>